<dbReference type="SUPFAM" id="SSF47413">
    <property type="entry name" value="lambda repressor-like DNA-binding domains"/>
    <property type="match status" value="1"/>
</dbReference>
<dbReference type="RefSeq" id="WP_110165586.1">
    <property type="nucleotide sequence ID" value="NZ_BAAFJI010000050.1"/>
</dbReference>
<evidence type="ECO:0000313" key="3">
    <source>
        <dbReference type="Proteomes" id="UP000256409"/>
    </source>
</evidence>
<dbReference type="Gene3D" id="1.10.260.40">
    <property type="entry name" value="lambda repressor-like DNA-binding domains"/>
    <property type="match status" value="1"/>
</dbReference>
<protein>
    <submittedName>
        <fullName evidence="2">XRE family transcriptional regulator</fullName>
    </submittedName>
</protein>
<dbReference type="AlphaFoldDB" id="A0A3D8ZC13"/>
<dbReference type="EMBL" id="QQPC01000016">
    <property type="protein sequence ID" value="REA82977.1"/>
    <property type="molecule type" value="Genomic_DNA"/>
</dbReference>
<dbReference type="Pfam" id="PF01381">
    <property type="entry name" value="HTH_3"/>
    <property type="match status" value="1"/>
</dbReference>
<evidence type="ECO:0000313" key="2">
    <source>
        <dbReference type="EMBL" id="REA82977.1"/>
    </source>
</evidence>
<dbReference type="InterPro" id="IPR010982">
    <property type="entry name" value="Lambda_DNA-bd_dom_sf"/>
</dbReference>
<accession>A0A3D8ZC13</accession>
<evidence type="ECO:0000259" key="1">
    <source>
        <dbReference type="PROSITE" id="PS50943"/>
    </source>
</evidence>
<feature type="domain" description="HTH cro/C1-type" evidence="1">
    <location>
        <begin position="12"/>
        <end position="65"/>
    </location>
</feature>
<gene>
    <name evidence="2" type="ORF">DV961_03720</name>
</gene>
<name>A0A3D8ZC13_STAPS</name>
<sequence length="202" mass="23652">MSELPTHYGKIIKALRKYFNITQSKLSKKTGFSQNTISNHENGKRNIGVNEIETYSKALGVPSYVVHRISDEIKGKGYSPTLNDFSISDKMYSYVKKAYYNESDIYFSSYDLYDETIKILELLNEAKIDINEISYEYVLDLYKQILSNSFNKSKTNYETLAKKRKLNDNLSKVTIEEIAEFHEKYIALMFENLETHDNRKKR</sequence>
<dbReference type="GO" id="GO:0003677">
    <property type="term" value="F:DNA binding"/>
    <property type="evidence" value="ECO:0007669"/>
    <property type="project" value="InterPro"/>
</dbReference>
<dbReference type="Proteomes" id="UP000256409">
    <property type="component" value="Unassembled WGS sequence"/>
</dbReference>
<dbReference type="CDD" id="cd00093">
    <property type="entry name" value="HTH_XRE"/>
    <property type="match status" value="1"/>
</dbReference>
<reference evidence="3" key="1">
    <citation type="journal article" date="2018" name="Vet. Microbiol.">
        <title>Molecular epidemiology of methicillin-resistant staphylococci amongst veterinary personnel, personnel-owned pets, patients and the hospital environment of two companion animal veterinary hospitals.</title>
        <authorList>
            <person name="Worthing K.A."/>
            <person name="Brown J."/>
            <person name="Gerber L."/>
            <person name="Abraham S."/>
            <person name="Trott D."/>
            <person name="Norris J.M."/>
        </authorList>
    </citation>
    <scope>NUCLEOTIDE SEQUENCE [LARGE SCALE GENOMIC DNA]</scope>
    <source>
        <strain evidence="3">ST496-2</strain>
    </source>
</reference>
<proteinExistence type="predicted"/>
<comment type="caution">
    <text evidence="2">The sequence shown here is derived from an EMBL/GenBank/DDBJ whole genome shotgun (WGS) entry which is preliminary data.</text>
</comment>
<dbReference type="PROSITE" id="PS50943">
    <property type="entry name" value="HTH_CROC1"/>
    <property type="match status" value="1"/>
</dbReference>
<dbReference type="OrthoDB" id="194368at2"/>
<organism evidence="2 3">
    <name type="scientific">Staphylococcus pseudintermedius</name>
    <dbReference type="NCBI Taxonomy" id="283734"/>
    <lineage>
        <taxon>Bacteria</taxon>
        <taxon>Bacillati</taxon>
        <taxon>Bacillota</taxon>
        <taxon>Bacilli</taxon>
        <taxon>Bacillales</taxon>
        <taxon>Staphylococcaceae</taxon>
        <taxon>Staphylococcus</taxon>
        <taxon>Staphylococcus intermedius group</taxon>
    </lineage>
</organism>
<dbReference type="SMART" id="SM00530">
    <property type="entry name" value="HTH_XRE"/>
    <property type="match status" value="1"/>
</dbReference>
<dbReference type="InterPro" id="IPR001387">
    <property type="entry name" value="Cro/C1-type_HTH"/>
</dbReference>